<keyword evidence="5 7" id="KW-1133">Transmembrane helix</keyword>
<feature type="transmembrane region" description="Helical" evidence="7">
    <location>
        <begin position="265"/>
        <end position="287"/>
    </location>
</feature>
<dbReference type="EMBL" id="JAGQHR010000016">
    <property type="protein sequence ID" value="MCA9726285.1"/>
    <property type="molecule type" value="Genomic_DNA"/>
</dbReference>
<dbReference type="InterPro" id="IPR005614">
    <property type="entry name" value="NrfD-like"/>
</dbReference>
<evidence type="ECO:0000313" key="9">
    <source>
        <dbReference type="Proteomes" id="UP000697710"/>
    </source>
</evidence>
<keyword evidence="3" id="KW-1003">Cell membrane</keyword>
<organism evidence="8 9">
    <name type="scientific">Eiseniibacteriota bacterium</name>
    <dbReference type="NCBI Taxonomy" id="2212470"/>
    <lineage>
        <taxon>Bacteria</taxon>
        <taxon>Candidatus Eiseniibacteriota</taxon>
    </lineage>
</organism>
<comment type="similarity">
    <text evidence="2">Belongs to the NrfD family.</text>
</comment>
<keyword evidence="6 7" id="KW-0472">Membrane</keyword>
<feature type="transmembrane region" description="Helical" evidence="7">
    <location>
        <begin position="30"/>
        <end position="51"/>
    </location>
</feature>
<feature type="transmembrane region" description="Helical" evidence="7">
    <location>
        <begin position="103"/>
        <end position="125"/>
    </location>
</feature>
<evidence type="ECO:0000256" key="3">
    <source>
        <dbReference type="ARBA" id="ARBA00022475"/>
    </source>
</evidence>
<dbReference type="PANTHER" id="PTHR43044">
    <property type="match status" value="1"/>
</dbReference>
<dbReference type="Pfam" id="PF03916">
    <property type="entry name" value="NrfD"/>
    <property type="match status" value="1"/>
</dbReference>
<comment type="subcellular location">
    <subcellularLocation>
        <location evidence="1">Cell membrane</location>
        <topology evidence="1">Multi-pass membrane protein</topology>
    </subcellularLocation>
</comment>
<feature type="transmembrane region" description="Helical" evidence="7">
    <location>
        <begin position="226"/>
        <end position="245"/>
    </location>
</feature>
<reference evidence="8" key="2">
    <citation type="journal article" date="2021" name="Microbiome">
        <title>Successional dynamics and alternative stable states in a saline activated sludge microbial community over 9 years.</title>
        <authorList>
            <person name="Wang Y."/>
            <person name="Ye J."/>
            <person name="Ju F."/>
            <person name="Liu L."/>
            <person name="Boyd J.A."/>
            <person name="Deng Y."/>
            <person name="Parks D.H."/>
            <person name="Jiang X."/>
            <person name="Yin X."/>
            <person name="Woodcroft B.J."/>
            <person name="Tyson G.W."/>
            <person name="Hugenholtz P."/>
            <person name="Polz M.F."/>
            <person name="Zhang T."/>
        </authorList>
    </citation>
    <scope>NUCLEOTIDE SEQUENCE</scope>
    <source>
        <strain evidence="8">HKST-UBA01</strain>
    </source>
</reference>
<dbReference type="Gene3D" id="1.20.1630.10">
    <property type="entry name" value="Formate dehydrogenase/DMSO reductase domain"/>
    <property type="match status" value="1"/>
</dbReference>
<feature type="transmembrane region" description="Helical" evidence="7">
    <location>
        <begin position="71"/>
        <end position="96"/>
    </location>
</feature>
<evidence type="ECO:0000313" key="8">
    <source>
        <dbReference type="EMBL" id="MCA9726285.1"/>
    </source>
</evidence>
<evidence type="ECO:0000256" key="2">
    <source>
        <dbReference type="ARBA" id="ARBA00008929"/>
    </source>
</evidence>
<comment type="caution">
    <text evidence="8">The sequence shown here is derived from an EMBL/GenBank/DDBJ whole genome shotgun (WGS) entry which is preliminary data.</text>
</comment>
<dbReference type="Proteomes" id="UP000697710">
    <property type="component" value="Unassembled WGS sequence"/>
</dbReference>
<evidence type="ECO:0000256" key="7">
    <source>
        <dbReference type="SAM" id="Phobius"/>
    </source>
</evidence>
<proteinExistence type="inferred from homology"/>
<dbReference type="InterPro" id="IPR054823">
    <property type="entry name" value="DsrP-like"/>
</dbReference>
<evidence type="ECO:0000256" key="4">
    <source>
        <dbReference type="ARBA" id="ARBA00022692"/>
    </source>
</evidence>
<evidence type="ECO:0000256" key="1">
    <source>
        <dbReference type="ARBA" id="ARBA00004651"/>
    </source>
</evidence>
<feature type="transmembrane region" description="Helical" evidence="7">
    <location>
        <begin position="185"/>
        <end position="206"/>
    </location>
</feature>
<keyword evidence="4 7" id="KW-0812">Transmembrane</keyword>
<protein>
    <submittedName>
        <fullName evidence="8">Polysulfide reductase NrfD</fullName>
    </submittedName>
</protein>
<gene>
    <name evidence="8" type="primary">nrfD</name>
    <name evidence="8" type="ORF">KC729_01280</name>
</gene>
<feature type="transmembrane region" description="Helical" evidence="7">
    <location>
        <begin position="307"/>
        <end position="327"/>
    </location>
</feature>
<dbReference type="AlphaFoldDB" id="A0A956LV38"/>
<feature type="transmembrane region" description="Helical" evidence="7">
    <location>
        <begin position="383"/>
        <end position="405"/>
    </location>
</feature>
<name>A0A956LV38_UNCEI</name>
<feature type="transmembrane region" description="Helical" evidence="7">
    <location>
        <begin position="145"/>
        <end position="173"/>
    </location>
</feature>
<evidence type="ECO:0000256" key="5">
    <source>
        <dbReference type="ARBA" id="ARBA00022989"/>
    </source>
</evidence>
<dbReference type="NCBIfam" id="NF045798">
    <property type="entry name" value="DsrP"/>
    <property type="match status" value="1"/>
</dbReference>
<sequence>MSLGHDREQHWISYPRFLVRAVAVATDGPFGFYAWMTVLTAVALVGANAWANQVVQGMITTGMTDHVSWGLYIANFTFMVGVAAGGVMMVIPAYLYHDEEMHNVVILGELVAVSAIVMCLLFVTVDLGRPDRFWHLIPGLGRFNFPISMLTWDVIVLNVYLLLNLHVCGYLLYMRFLRRPPAARWYVPFVLVSIVWAISIHTVTAFLYEGLGGRPFWNSALLAPRFLASAFVSGPAFLIAVMFALRRFAGLDLPSGPVHTLVRIVRITILINLLMVVSEVFTEFYAGGAHTASAQYLFLGLDGSRGLVPWIWTAIAFNVVAAGLFLHPAALRRAPVLISACVLSFVGIWIEKGMGLIIPGFIPSTLHEIVEYAPSLVEWKITAGIWAFGLMVLTVALKIALPILAGRGDDVLAKNPRATASPVAVR</sequence>
<accession>A0A956LV38</accession>
<dbReference type="PANTHER" id="PTHR43044:SF2">
    <property type="entry name" value="POLYSULPHIDE REDUCTASE NRFD"/>
    <property type="match status" value="1"/>
</dbReference>
<evidence type="ECO:0000256" key="6">
    <source>
        <dbReference type="ARBA" id="ARBA00023136"/>
    </source>
</evidence>
<reference evidence="8" key="1">
    <citation type="submission" date="2020-04" db="EMBL/GenBank/DDBJ databases">
        <authorList>
            <person name="Zhang T."/>
        </authorList>
    </citation>
    <scope>NUCLEOTIDE SEQUENCE</scope>
    <source>
        <strain evidence="8">HKST-UBA01</strain>
    </source>
</reference>
<dbReference type="GO" id="GO:0005886">
    <property type="term" value="C:plasma membrane"/>
    <property type="evidence" value="ECO:0007669"/>
    <property type="project" value="UniProtKB-SubCell"/>
</dbReference>